<feature type="region of interest" description="Disordered" evidence="1">
    <location>
        <begin position="1"/>
        <end position="25"/>
    </location>
</feature>
<evidence type="ECO:0000313" key="3">
    <source>
        <dbReference type="Proteomes" id="UP000712600"/>
    </source>
</evidence>
<dbReference type="AlphaFoldDB" id="A0A8S9QSD4"/>
<protein>
    <submittedName>
        <fullName evidence="2">Uncharacterized protein</fullName>
    </submittedName>
</protein>
<dbReference type="EMBL" id="QGKX02000996">
    <property type="protein sequence ID" value="KAF3554158.1"/>
    <property type="molecule type" value="Genomic_DNA"/>
</dbReference>
<sequence>MGELVLASTADGSNPRPWSAVRPIKTRPLGRESMDCLCPQYTPVADHTNLELSGPIPRTGVVCGFRPRDCPSRPGPVRPGCPRLGPSS</sequence>
<name>A0A8S9QSD4_BRACR</name>
<feature type="region of interest" description="Disordered" evidence="1">
    <location>
        <begin position="67"/>
        <end position="88"/>
    </location>
</feature>
<reference evidence="2" key="1">
    <citation type="submission" date="2019-12" db="EMBL/GenBank/DDBJ databases">
        <title>Genome sequencing and annotation of Brassica cretica.</title>
        <authorList>
            <person name="Studholme D.J."/>
            <person name="Sarris P."/>
        </authorList>
    </citation>
    <scope>NUCLEOTIDE SEQUENCE</scope>
    <source>
        <strain evidence="2">PFS-109/04</strain>
        <tissue evidence="2">Leaf</tissue>
    </source>
</reference>
<gene>
    <name evidence="2" type="ORF">F2Q69_00013715</name>
</gene>
<evidence type="ECO:0000313" key="2">
    <source>
        <dbReference type="EMBL" id="KAF3554158.1"/>
    </source>
</evidence>
<organism evidence="2 3">
    <name type="scientific">Brassica cretica</name>
    <name type="common">Mustard</name>
    <dbReference type="NCBI Taxonomy" id="69181"/>
    <lineage>
        <taxon>Eukaryota</taxon>
        <taxon>Viridiplantae</taxon>
        <taxon>Streptophyta</taxon>
        <taxon>Embryophyta</taxon>
        <taxon>Tracheophyta</taxon>
        <taxon>Spermatophyta</taxon>
        <taxon>Magnoliopsida</taxon>
        <taxon>eudicotyledons</taxon>
        <taxon>Gunneridae</taxon>
        <taxon>Pentapetalae</taxon>
        <taxon>rosids</taxon>
        <taxon>malvids</taxon>
        <taxon>Brassicales</taxon>
        <taxon>Brassicaceae</taxon>
        <taxon>Brassiceae</taxon>
        <taxon>Brassica</taxon>
    </lineage>
</organism>
<accession>A0A8S9QSD4</accession>
<dbReference type="Proteomes" id="UP000712600">
    <property type="component" value="Unassembled WGS sequence"/>
</dbReference>
<evidence type="ECO:0000256" key="1">
    <source>
        <dbReference type="SAM" id="MobiDB-lite"/>
    </source>
</evidence>
<proteinExistence type="predicted"/>
<comment type="caution">
    <text evidence="2">The sequence shown here is derived from an EMBL/GenBank/DDBJ whole genome shotgun (WGS) entry which is preliminary data.</text>
</comment>